<protein>
    <recommendedName>
        <fullName evidence="1">KRAB domain-containing protein</fullName>
    </recommendedName>
</protein>
<dbReference type="GeneTree" id="ENSGT01150000287171"/>
<name>A0A8C5SZ44_LATLA</name>
<reference evidence="2" key="2">
    <citation type="submission" date="2025-09" db="UniProtKB">
        <authorList>
            <consortium name="Ensembl"/>
        </authorList>
    </citation>
    <scope>IDENTIFICATION</scope>
</reference>
<evidence type="ECO:0000259" key="1">
    <source>
        <dbReference type="PROSITE" id="PS50805"/>
    </source>
</evidence>
<dbReference type="Gene3D" id="6.10.140.140">
    <property type="match status" value="1"/>
</dbReference>
<proteinExistence type="predicted"/>
<dbReference type="InterPro" id="IPR050169">
    <property type="entry name" value="Krueppel_C2H2_ZnF"/>
</dbReference>
<accession>A0A8C5SZ44</accession>
<dbReference type="Ensembl" id="ENSLLTT00000025340.1">
    <property type="protein sequence ID" value="ENSLLTP00000024451.1"/>
    <property type="gene ID" value="ENSLLTG00000017977.1"/>
</dbReference>
<dbReference type="Proteomes" id="UP000694406">
    <property type="component" value="Unplaced"/>
</dbReference>
<organism evidence="2 3">
    <name type="scientific">Laticauda laticaudata</name>
    <name type="common">Blue-ringed sea krait</name>
    <name type="synonym">Blue-lipped sea krait</name>
    <dbReference type="NCBI Taxonomy" id="8630"/>
    <lineage>
        <taxon>Eukaryota</taxon>
        <taxon>Metazoa</taxon>
        <taxon>Chordata</taxon>
        <taxon>Craniata</taxon>
        <taxon>Vertebrata</taxon>
        <taxon>Euteleostomi</taxon>
        <taxon>Lepidosauria</taxon>
        <taxon>Squamata</taxon>
        <taxon>Bifurcata</taxon>
        <taxon>Unidentata</taxon>
        <taxon>Episquamata</taxon>
        <taxon>Toxicofera</taxon>
        <taxon>Serpentes</taxon>
        <taxon>Colubroidea</taxon>
        <taxon>Elapidae</taxon>
        <taxon>Laticaudinae</taxon>
        <taxon>Laticauda</taxon>
    </lineage>
</organism>
<dbReference type="InterPro" id="IPR036051">
    <property type="entry name" value="KRAB_dom_sf"/>
</dbReference>
<dbReference type="AlphaFoldDB" id="A0A8C5SZ44"/>
<reference evidence="2" key="1">
    <citation type="submission" date="2025-08" db="UniProtKB">
        <authorList>
            <consortium name="Ensembl"/>
        </authorList>
    </citation>
    <scope>IDENTIFICATION</scope>
</reference>
<dbReference type="PANTHER" id="PTHR23232">
    <property type="entry name" value="KRAB DOMAIN C2H2 ZINC FINGER"/>
    <property type="match status" value="1"/>
</dbReference>
<dbReference type="PANTHER" id="PTHR23232:SF156">
    <property type="entry name" value="KRAB DOMAIN-CONTAINING PROTEIN"/>
    <property type="match status" value="1"/>
</dbReference>
<sequence length="82" mass="9735">MDLFPRMEENYPIIFGIEVAVYFSEEEWSQLDADQKELYREVMVENSRNLLNHEYWLGDFGPKLSAQPISQSCCRGNSRRKE</sequence>
<dbReference type="InterPro" id="IPR001909">
    <property type="entry name" value="KRAB"/>
</dbReference>
<dbReference type="SUPFAM" id="SSF109640">
    <property type="entry name" value="KRAB domain (Kruppel-associated box)"/>
    <property type="match status" value="1"/>
</dbReference>
<dbReference type="GO" id="GO:0006355">
    <property type="term" value="P:regulation of DNA-templated transcription"/>
    <property type="evidence" value="ECO:0007669"/>
    <property type="project" value="InterPro"/>
</dbReference>
<keyword evidence="3" id="KW-1185">Reference proteome</keyword>
<evidence type="ECO:0000313" key="2">
    <source>
        <dbReference type="Ensembl" id="ENSLLTP00000024451.1"/>
    </source>
</evidence>
<evidence type="ECO:0000313" key="3">
    <source>
        <dbReference type="Proteomes" id="UP000694406"/>
    </source>
</evidence>
<dbReference type="PROSITE" id="PS50805">
    <property type="entry name" value="KRAB"/>
    <property type="match status" value="1"/>
</dbReference>
<feature type="domain" description="KRAB" evidence="1">
    <location>
        <begin position="14"/>
        <end position="82"/>
    </location>
</feature>
<dbReference type="SMART" id="SM00349">
    <property type="entry name" value="KRAB"/>
    <property type="match status" value="1"/>
</dbReference>
<dbReference type="Pfam" id="PF01352">
    <property type="entry name" value="KRAB"/>
    <property type="match status" value="1"/>
</dbReference>
<dbReference type="CDD" id="cd07765">
    <property type="entry name" value="KRAB_A-box"/>
    <property type="match status" value="1"/>
</dbReference>